<comment type="similarity">
    <text evidence="1">Belongs to the CFAP97 family.</text>
</comment>
<gene>
    <name evidence="4" type="primary">cfap97d2</name>
</gene>
<feature type="compositionally biased region" description="Basic residues" evidence="2">
    <location>
        <begin position="184"/>
        <end position="195"/>
    </location>
</feature>
<feature type="compositionally biased region" description="Basic and acidic residues" evidence="2">
    <location>
        <begin position="217"/>
        <end position="230"/>
    </location>
</feature>
<dbReference type="PANTHER" id="PTHR33768">
    <property type="entry name" value="MIP11318P"/>
    <property type="match status" value="1"/>
</dbReference>
<evidence type="ECO:0000256" key="2">
    <source>
        <dbReference type="SAM" id="MobiDB-lite"/>
    </source>
</evidence>
<dbReference type="PANTHER" id="PTHR33768:SF3">
    <property type="entry name" value="MIP11318P"/>
    <property type="match status" value="1"/>
</dbReference>
<feature type="compositionally biased region" description="Polar residues" evidence="2">
    <location>
        <begin position="206"/>
        <end position="215"/>
    </location>
</feature>
<dbReference type="CTD" id="101929355"/>
<evidence type="ECO:0000313" key="4">
    <source>
        <dbReference type="RefSeq" id="XP_005733844.1"/>
    </source>
</evidence>
<dbReference type="Proteomes" id="UP000695023">
    <property type="component" value="Unplaced"/>
</dbReference>
<feature type="compositionally biased region" description="Basic and acidic residues" evidence="2">
    <location>
        <begin position="168"/>
        <end position="183"/>
    </location>
</feature>
<evidence type="ECO:0000256" key="1">
    <source>
        <dbReference type="ARBA" id="ARBA00008315"/>
    </source>
</evidence>
<protein>
    <submittedName>
        <fullName evidence="4">Uncharacterized protein C17orf105 homolog</fullName>
    </submittedName>
</protein>
<evidence type="ECO:0000313" key="3">
    <source>
        <dbReference type="Proteomes" id="UP000695023"/>
    </source>
</evidence>
<dbReference type="InterPro" id="IPR038792">
    <property type="entry name" value="CFAP97D1/2"/>
</dbReference>
<feature type="region of interest" description="Disordered" evidence="2">
    <location>
        <begin position="54"/>
        <end position="76"/>
    </location>
</feature>
<accession>A0A9Y3R9M3</accession>
<keyword evidence="3" id="KW-1185">Reference proteome</keyword>
<dbReference type="Pfam" id="PF13879">
    <property type="entry name" value="Hmw_CFAP97"/>
    <property type="match status" value="1"/>
</dbReference>
<dbReference type="RefSeq" id="XP_005733844.1">
    <property type="nucleotide sequence ID" value="XM_005733787.1"/>
</dbReference>
<reference evidence="4" key="1">
    <citation type="submission" date="2025-08" db="UniProtKB">
        <authorList>
            <consortium name="RefSeq"/>
        </authorList>
    </citation>
    <scope>IDENTIFICATION</scope>
</reference>
<dbReference type="InterPro" id="IPR029488">
    <property type="entry name" value="Hmw/CFAP97"/>
</dbReference>
<sequence length="230" mass="27051">MSKETKEAGQPQTARKLSLHPLAVPLFPTASKYLQEKLDQAAYDMHRKRVMTANPVVNTGPPKTYSHLTPKQKNHKTESLRMLEIQRENNRLRENISHIMSTPGRVDNWNFYEKKSPGNKNQQLEMLRIAQENQRIQLKLSQCKPFHVRAWHEDWLKTTEVMERISHYPHDRENQQKGQEKSSKVNRKCGAKQKKKNEQQGRGYRNTDTFKTNALPNEKRNERKKSQDTP</sequence>
<organism evidence="3 4">
    <name type="scientific">Pundamilia nyererei</name>
    <dbReference type="NCBI Taxonomy" id="303518"/>
    <lineage>
        <taxon>Eukaryota</taxon>
        <taxon>Metazoa</taxon>
        <taxon>Chordata</taxon>
        <taxon>Craniata</taxon>
        <taxon>Vertebrata</taxon>
        <taxon>Euteleostomi</taxon>
        <taxon>Actinopterygii</taxon>
        <taxon>Neopterygii</taxon>
        <taxon>Teleostei</taxon>
        <taxon>Neoteleostei</taxon>
        <taxon>Acanthomorphata</taxon>
        <taxon>Ovalentaria</taxon>
        <taxon>Cichlomorphae</taxon>
        <taxon>Cichliformes</taxon>
        <taxon>Cichlidae</taxon>
        <taxon>African cichlids</taxon>
        <taxon>Pseudocrenilabrinae</taxon>
        <taxon>Haplochromini</taxon>
        <taxon>Pundamilia</taxon>
    </lineage>
</organism>
<dbReference type="AlphaFoldDB" id="A0A9Y3R9M3"/>
<name>A0A9Y3R9M3_9CICH</name>
<feature type="region of interest" description="Disordered" evidence="2">
    <location>
        <begin position="168"/>
        <end position="230"/>
    </location>
</feature>
<proteinExistence type="inferred from homology"/>